<organism evidence="1 2">
    <name type="scientific">Stutzerimonas stutzeri</name>
    <name type="common">Pseudomonas stutzeri</name>
    <dbReference type="NCBI Taxonomy" id="316"/>
    <lineage>
        <taxon>Bacteria</taxon>
        <taxon>Pseudomonadati</taxon>
        <taxon>Pseudomonadota</taxon>
        <taxon>Gammaproteobacteria</taxon>
        <taxon>Pseudomonadales</taxon>
        <taxon>Pseudomonadaceae</taxon>
        <taxon>Stutzerimonas</taxon>
    </lineage>
</organism>
<name>A0A6I6LJE9_STUST</name>
<protein>
    <submittedName>
        <fullName evidence="1">Heme oxygenase</fullName>
    </submittedName>
</protein>
<dbReference type="RefSeq" id="WP_158186703.1">
    <property type="nucleotide sequence ID" value="NZ_CP046902.1"/>
</dbReference>
<dbReference type="Proteomes" id="UP000438983">
    <property type="component" value="Chromosome"/>
</dbReference>
<dbReference type="AlphaFoldDB" id="A0A6I6LJE9"/>
<evidence type="ECO:0000313" key="2">
    <source>
        <dbReference type="Proteomes" id="UP000438983"/>
    </source>
</evidence>
<dbReference type="OrthoDB" id="114943at2"/>
<dbReference type="SUPFAM" id="SSF48613">
    <property type="entry name" value="Heme oxygenase-like"/>
    <property type="match status" value="1"/>
</dbReference>
<accession>A0A6I6LJE9</accession>
<dbReference type="Gene3D" id="1.20.910.10">
    <property type="entry name" value="Heme oxygenase-like"/>
    <property type="match status" value="1"/>
</dbReference>
<dbReference type="EMBL" id="CP046902">
    <property type="protein sequence ID" value="QGZ29110.1"/>
    <property type="molecule type" value="Genomic_DNA"/>
</dbReference>
<reference evidence="1 2" key="1">
    <citation type="submission" date="2019-12" db="EMBL/GenBank/DDBJ databases">
        <title>Complete genome sequence of Pseudomonas stutzeri.</title>
        <authorList>
            <person name="Lim S.R."/>
            <person name="Kim J.H."/>
        </authorList>
    </citation>
    <scope>NUCLEOTIDE SEQUENCE [LARGE SCALE GENOMIC DNA]</scope>
    <source>
        <strain evidence="1 2">PM101005</strain>
    </source>
</reference>
<dbReference type="CDD" id="cd19166">
    <property type="entry name" value="HemeO-bac"/>
    <property type="match status" value="1"/>
</dbReference>
<sequence>MASLRQWLRETSAPLHERVDMTFSRFDLSNGLQYRRFLCAHGAALFGLEAALEQGAIERLLTDWPERRRSAALHEDLQALQIASPAPLVIAAGTGEGWYWGVAYVLEGSRLGGRVLSQRVRDGGAARPLRYLAHGEGTPLWPRFLTQFECRAKALDRDQVLAGVQAAFGQFLRAAEQHAQTTDPAPA</sequence>
<evidence type="ECO:0000313" key="1">
    <source>
        <dbReference type="EMBL" id="QGZ29110.1"/>
    </source>
</evidence>
<gene>
    <name evidence="1" type="ORF">GQA94_03135</name>
</gene>
<proteinExistence type="predicted"/>
<dbReference type="InterPro" id="IPR016084">
    <property type="entry name" value="Haem_Oase-like_multi-hlx"/>
</dbReference>